<organism evidence="2 3">
    <name type="scientific">Chrysochromulina tobinii</name>
    <dbReference type="NCBI Taxonomy" id="1460289"/>
    <lineage>
        <taxon>Eukaryota</taxon>
        <taxon>Haptista</taxon>
        <taxon>Haptophyta</taxon>
        <taxon>Prymnesiophyceae</taxon>
        <taxon>Prymnesiales</taxon>
        <taxon>Chrysochromulinaceae</taxon>
        <taxon>Chrysochromulina</taxon>
    </lineage>
</organism>
<proteinExistence type="predicted"/>
<dbReference type="EMBL" id="JWZX01001858">
    <property type="protein sequence ID" value="KOO32060.1"/>
    <property type="molecule type" value="Genomic_DNA"/>
</dbReference>
<dbReference type="PANTHER" id="PTHR38150">
    <property type="entry name" value="EF-HAND DOMAIN-CONTAINING PROTEIN"/>
    <property type="match status" value="1"/>
</dbReference>
<dbReference type="OrthoDB" id="313258at2759"/>
<sequence length="427" mass="46298">MLELGFLRSAEAHAKKMASAMASAVSGVTGIAVSSAVSSVAARVWAALVGFETVEGVLHARKLLGFLRRALSVHTGGATAVEALESERARLPLYRLSFAYKTTHHVREDVAEAANRKSGADEDKECTFAPKINERSSSLEEARQAAVERARAAAITAAEADPANFHEAAAELAAAAAFAHSAGGGKLPRSGVPRYLALYDHARTMESRITRDRLDKEAKEQAELSFKPKLVTNPSTYSTASDSARPMGAKRFEHLNSLASKPRKIPTRVPSYEEQQLAECTFKPTVFTHGRRASLPAQPAARPAGYEQAVERLRKVQEDKKAREMEEEEAALRRAAQAAMPARPFAFATEERQAEREARPAPLLFMDVNLGPGRTGRIGLHEGDDPRELAANFAKAYGLDASVEAKLAGLIERHLQEVVADLYHEVA</sequence>
<evidence type="ECO:0000313" key="2">
    <source>
        <dbReference type="EMBL" id="KOO32060.1"/>
    </source>
</evidence>
<gene>
    <name evidence="2" type="ORF">Ctob_007819</name>
</gene>
<dbReference type="AlphaFoldDB" id="A0A0M0JZT4"/>
<evidence type="ECO:0000313" key="3">
    <source>
        <dbReference type="Proteomes" id="UP000037460"/>
    </source>
</evidence>
<reference evidence="3" key="1">
    <citation type="journal article" date="2015" name="PLoS Genet.">
        <title>Genome Sequence and Transcriptome Analyses of Chrysochromulina tobin: Metabolic Tools for Enhanced Algal Fitness in the Prominent Order Prymnesiales (Haptophyceae).</title>
        <authorList>
            <person name="Hovde B.T."/>
            <person name="Deodato C.R."/>
            <person name="Hunsperger H.M."/>
            <person name="Ryken S.A."/>
            <person name="Yost W."/>
            <person name="Jha R.K."/>
            <person name="Patterson J."/>
            <person name="Monnat R.J. Jr."/>
            <person name="Barlow S.B."/>
            <person name="Starkenburg S.R."/>
            <person name="Cattolico R.A."/>
        </authorList>
    </citation>
    <scope>NUCLEOTIDE SEQUENCE</scope>
    <source>
        <strain evidence="3">CCMP291</strain>
    </source>
</reference>
<accession>A0A0M0JZT4</accession>
<keyword evidence="1" id="KW-0175">Coiled coil</keyword>
<name>A0A0M0JZT4_9EUKA</name>
<dbReference type="Proteomes" id="UP000037460">
    <property type="component" value="Unassembled WGS sequence"/>
</dbReference>
<protein>
    <submittedName>
        <fullName evidence="2">Uncharacterized protein</fullName>
    </submittedName>
</protein>
<evidence type="ECO:0000256" key="1">
    <source>
        <dbReference type="SAM" id="Coils"/>
    </source>
</evidence>
<feature type="coiled-coil region" evidence="1">
    <location>
        <begin position="306"/>
        <end position="338"/>
    </location>
</feature>
<keyword evidence="3" id="KW-1185">Reference proteome</keyword>
<comment type="caution">
    <text evidence="2">The sequence shown here is derived from an EMBL/GenBank/DDBJ whole genome shotgun (WGS) entry which is preliminary data.</text>
</comment>
<dbReference type="PANTHER" id="PTHR38150:SF1">
    <property type="entry name" value="PFU DOMAIN-CONTAINING PROTEIN"/>
    <property type="match status" value="1"/>
</dbReference>